<dbReference type="Gramene" id="TraesARI3B03G01644930.1">
    <property type="protein sequence ID" value="TraesARI3B03G01644930.1"/>
    <property type="gene ID" value="TraesARI3B03G01644930"/>
</dbReference>
<dbReference type="InterPro" id="IPR035952">
    <property type="entry name" value="Rhomboid-like_sf"/>
</dbReference>
<dbReference type="Gramene" id="TraesKAR3B01G0175140.1">
    <property type="protein sequence ID" value="cds.TraesKAR3B01G0175140.1"/>
    <property type="gene ID" value="TraesKAR3B01G0175140"/>
</dbReference>
<dbReference type="Gramene" id="TraesROB_scaffold_004185_01G000100.1">
    <property type="protein sequence ID" value="TraesROB_scaffold_004185_01G000100.1"/>
    <property type="gene ID" value="TraesROB_scaffold_004185_01G000100"/>
</dbReference>
<dbReference type="Gramene" id="TraesPARA_EIv1.0_0996720.1">
    <property type="protein sequence ID" value="TraesPARA_EIv1.0_0996720.1.CDS"/>
    <property type="gene ID" value="TraesPARA_EIv1.0_0996720"/>
</dbReference>
<keyword evidence="5 9" id="KW-0863">Zinc-finger</keyword>
<dbReference type="AlphaFoldDB" id="A0A077RRF0"/>
<dbReference type="Gramene" id="TraesSYM3B03G01642500.1">
    <property type="protein sequence ID" value="TraesSYM3B03G01642500.1"/>
    <property type="gene ID" value="TraesSYM3B03G01642500"/>
</dbReference>
<dbReference type="HOGENOM" id="CLU_056643_0_0_1"/>
<evidence type="ECO:0000256" key="3">
    <source>
        <dbReference type="ARBA" id="ARBA00022692"/>
    </source>
</evidence>
<dbReference type="Gramene" id="TraesMAC3B03G01619240.1">
    <property type="protein sequence ID" value="TraesMAC3B03G01619240.1"/>
    <property type="gene ID" value="TraesMAC3B03G01619240"/>
</dbReference>
<dbReference type="ExpressionAtlas" id="A0A077RRF0">
    <property type="expression patterns" value="baseline"/>
</dbReference>
<dbReference type="Gene3D" id="1.20.1540.10">
    <property type="entry name" value="Rhomboid-like"/>
    <property type="match status" value="1"/>
</dbReference>
<evidence type="ECO:0000256" key="9">
    <source>
        <dbReference type="PROSITE-ProRule" id="PRU00322"/>
    </source>
</evidence>
<evidence type="ECO:0000256" key="2">
    <source>
        <dbReference type="ARBA" id="ARBA00009045"/>
    </source>
</evidence>
<dbReference type="Gramene" id="TraesSTA3B03G01610440.1">
    <property type="protein sequence ID" value="TraesSTA3B03G01610440.1"/>
    <property type="gene ID" value="TraesSTA3B03G01610440"/>
</dbReference>
<evidence type="ECO:0000313" key="11">
    <source>
        <dbReference type="EMBL" id="CDM82712.1"/>
    </source>
</evidence>
<dbReference type="Gramene" id="TraesCAD_scaffold_036421_01G000400.1">
    <property type="protein sequence ID" value="TraesCAD_scaffold_036421_01G000400.1"/>
    <property type="gene ID" value="TraesCAD_scaffold_036421_01G000400"/>
</dbReference>
<dbReference type="PANTHER" id="PTHR43066">
    <property type="entry name" value="RHOMBOID-RELATED PROTEIN"/>
    <property type="match status" value="1"/>
</dbReference>
<sequence length="333" mass="36507">MGIGMSSGRQDFAGRTLPLLAVQMLLQYGTAGASRPPLTAALIAANALVYFRPGAIDAHLPRLRHVMFNPHLIIKFGDLRRFFLSAFYHLSEGHFFMNMASLLRTGAKLETSMGSPEFACMVVSLLGLSQGFTLLLSKGLLSLGNDIAYYQYSAGFSGVLLGMNVVLNAREGDVVWHGVTVPAKYAALLELLFIHAFNPEAHLICNVGGILAGLAYLLLRHGPERLAPMFSDIAYAVSQPARFAKKLLRSAAHGRGSSVRHHVAPAQEEVGQGMRWRCITCSCDNSRHADVCEMCSTPHPDHAFSRRRHLQDGGNNELSVEEIRHRRLERFGG</sequence>
<dbReference type="Gramene" id="TraesLDM3B03G01619560.1">
    <property type="protein sequence ID" value="TraesLDM3B03G01619560.1"/>
    <property type="gene ID" value="TraesLDM3B03G01619560"/>
</dbReference>
<dbReference type="Gramene" id="TraesLAC3B03G01561150.1">
    <property type="protein sequence ID" value="TraesLAC3B03G01561150.1"/>
    <property type="gene ID" value="TraesLAC3B03G01561150"/>
</dbReference>
<protein>
    <recommendedName>
        <fullName evidence="10">RanBP2-type domain-containing protein</fullName>
    </recommendedName>
</protein>
<dbReference type="EMBL" id="HG670306">
    <property type="protein sequence ID" value="CDM82712.1"/>
    <property type="molecule type" value="Genomic_DNA"/>
</dbReference>
<feature type="domain" description="RanBP2-type" evidence="10">
    <location>
        <begin position="271"/>
        <end position="301"/>
    </location>
</feature>
<comment type="similarity">
    <text evidence="2">Belongs to the peptidase S54 family.</text>
</comment>
<dbReference type="Gramene" id="TraesJAG3B03G01628130.1">
    <property type="protein sequence ID" value="TraesJAG3B03G01628130.1"/>
    <property type="gene ID" value="TraesJAG3B03G01628130"/>
</dbReference>
<evidence type="ECO:0000259" key="10">
    <source>
        <dbReference type="PROSITE" id="PS50199"/>
    </source>
</evidence>
<organism evidence="11">
    <name type="scientific">Triticum aestivum</name>
    <name type="common">Wheat</name>
    <dbReference type="NCBI Taxonomy" id="4565"/>
    <lineage>
        <taxon>Eukaryota</taxon>
        <taxon>Viridiplantae</taxon>
        <taxon>Streptophyta</taxon>
        <taxon>Embryophyta</taxon>
        <taxon>Tracheophyta</taxon>
        <taxon>Spermatophyta</taxon>
        <taxon>Magnoliopsida</taxon>
        <taxon>Liliopsida</taxon>
        <taxon>Poales</taxon>
        <taxon>Poaceae</taxon>
        <taxon>BOP clade</taxon>
        <taxon>Pooideae</taxon>
        <taxon>Triticodae</taxon>
        <taxon>Triticeae</taxon>
        <taxon>Triticinae</taxon>
        <taxon>Triticum</taxon>
    </lineage>
</organism>
<dbReference type="Gramene" id="TraesWEE_scaffold_060853_01G000400.1">
    <property type="protein sequence ID" value="TraesWEE_scaffold_060853_01G000400.1"/>
    <property type="gene ID" value="TraesWEE_scaffold_060853_01G000400"/>
</dbReference>
<dbReference type="GO" id="GO:0008270">
    <property type="term" value="F:zinc ion binding"/>
    <property type="evidence" value="ECO:0007669"/>
    <property type="project" value="UniProtKB-KW"/>
</dbReference>
<comment type="subcellular location">
    <subcellularLocation>
        <location evidence="1">Membrane</location>
        <topology evidence="1">Multi-pass membrane protein</topology>
    </subcellularLocation>
</comment>
<evidence type="ECO:0000256" key="8">
    <source>
        <dbReference type="ARBA" id="ARBA00023136"/>
    </source>
</evidence>
<keyword evidence="3" id="KW-0812">Transmembrane</keyword>
<dbReference type="Pfam" id="PF01694">
    <property type="entry name" value="Rhomboid"/>
    <property type="match status" value="1"/>
</dbReference>
<keyword evidence="8" id="KW-0472">Membrane</keyword>
<accession>A0A077RRF0</accession>
<gene>
    <name evidence="11" type="ORF">TRAES_3BF102700040CFD_c1</name>
</gene>
<dbReference type="Gramene" id="TraesJUL3B03G01632640.1">
    <property type="protein sequence ID" value="TraesJUL3B03G01632640.1"/>
    <property type="gene ID" value="TraesJUL3B03G01632640"/>
</dbReference>
<dbReference type="PANTHER" id="PTHR43066:SF10">
    <property type="entry name" value="RANBP2-TYPE DOMAIN-CONTAINING PROTEIN"/>
    <property type="match status" value="1"/>
</dbReference>
<dbReference type="PROSITE" id="PS50199">
    <property type="entry name" value="ZF_RANBP2_2"/>
    <property type="match status" value="1"/>
</dbReference>
<proteinExistence type="inferred from homology"/>
<evidence type="ECO:0000256" key="7">
    <source>
        <dbReference type="ARBA" id="ARBA00022989"/>
    </source>
</evidence>
<keyword evidence="4" id="KW-0479">Metal-binding</keyword>
<name>A0A077RRF0_WHEAT</name>
<dbReference type="PROSITE" id="PS01358">
    <property type="entry name" value="ZF_RANBP2_1"/>
    <property type="match status" value="1"/>
</dbReference>
<dbReference type="GO" id="GO:0004252">
    <property type="term" value="F:serine-type endopeptidase activity"/>
    <property type="evidence" value="ECO:0007669"/>
    <property type="project" value="InterPro"/>
</dbReference>
<dbReference type="SUPFAM" id="SSF144091">
    <property type="entry name" value="Rhomboid-like"/>
    <property type="match status" value="1"/>
</dbReference>
<evidence type="ECO:0000256" key="5">
    <source>
        <dbReference type="ARBA" id="ARBA00022771"/>
    </source>
</evidence>
<dbReference type="InterPro" id="IPR022764">
    <property type="entry name" value="Peptidase_S54_rhomboid_dom"/>
</dbReference>
<evidence type="ECO:0000256" key="4">
    <source>
        <dbReference type="ARBA" id="ARBA00022723"/>
    </source>
</evidence>
<dbReference type="Gene3D" id="2.30.30.380">
    <property type="entry name" value="Zn-finger domain of Sec23/24"/>
    <property type="match status" value="1"/>
</dbReference>
<evidence type="ECO:0000256" key="1">
    <source>
        <dbReference type="ARBA" id="ARBA00004141"/>
    </source>
</evidence>
<evidence type="ECO:0000256" key="6">
    <source>
        <dbReference type="ARBA" id="ARBA00022833"/>
    </source>
</evidence>
<dbReference type="Gramene" id="TraesCLE_scaffold_016434_01G000100.1">
    <property type="protein sequence ID" value="TraesCLE_scaffold_016434_01G000100.1"/>
    <property type="gene ID" value="TraesCLE_scaffold_016434_01G000100"/>
</dbReference>
<reference evidence="11" key="1">
    <citation type="journal article" date="2014" name="Science">
        <title>Structural and functional partitioning of bread wheat chromosome 3B.</title>
        <authorList>
            <person name="Choulet F."/>
            <person name="Alberti A."/>
            <person name="Theil S."/>
            <person name="Glover N."/>
            <person name="Barbe V."/>
            <person name="Daron J."/>
            <person name="Pingault L."/>
            <person name="Sourdille P."/>
            <person name="Couloux A."/>
            <person name="Paux E."/>
            <person name="Leroy P."/>
            <person name="Mangenot S."/>
            <person name="Guilhot N."/>
            <person name="Le Gouis J."/>
            <person name="Balfourier F."/>
            <person name="Alaux M."/>
            <person name="Jamilloux V."/>
            <person name="Poulain J."/>
            <person name="Durand C."/>
            <person name="Bellec A."/>
            <person name="Gaspin C."/>
            <person name="Safar J."/>
            <person name="Dolezel J."/>
            <person name="Rogers J."/>
            <person name="Vandepoele K."/>
            <person name="Aury J.M."/>
            <person name="Mayer K."/>
            <person name="Berges H."/>
            <person name="Quesneville H."/>
            <person name="Wincker P."/>
            <person name="Feuillet C."/>
        </authorList>
    </citation>
    <scope>NUCLEOTIDE SEQUENCE</scope>
</reference>
<keyword evidence="6" id="KW-0862">Zinc</keyword>
<keyword evidence="7" id="KW-1133">Transmembrane helix</keyword>
<dbReference type="InterPro" id="IPR001876">
    <property type="entry name" value="Znf_RanBP2"/>
</dbReference>
<dbReference type="GO" id="GO:0016020">
    <property type="term" value="C:membrane"/>
    <property type="evidence" value="ECO:0007669"/>
    <property type="project" value="UniProtKB-SubCell"/>
</dbReference>